<feature type="region of interest" description="Disordered" evidence="4">
    <location>
        <begin position="250"/>
        <end position="304"/>
    </location>
</feature>
<dbReference type="InterPro" id="IPR050350">
    <property type="entry name" value="Compl-Cell_Adhes-Reg"/>
</dbReference>
<keyword evidence="1" id="KW-0768">Sushi</keyword>
<dbReference type="SMART" id="SM00032">
    <property type="entry name" value="CCP"/>
    <property type="match status" value="4"/>
</dbReference>
<keyword evidence="3" id="KW-0175">Coiled coil</keyword>
<dbReference type="PANTHER" id="PTHR19325">
    <property type="entry name" value="COMPLEMENT COMPONENT-RELATED SUSHI DOMAIN-CONTAINING"/>
    <property type="match status" value="1"/>
</dbReference>
<evidence type="ECO:0000256" key="4">
    <source>
        <dbReference type="SAM" id="MobiDB-lite"/>
    </source>
</evidence>
<evidence type="ECO:0000313" key="7">
    <source>
        <dbReference type="Proteomes" id="UP000186817"/>
    </source>
</evidence>
<dbReference type="OrthoDB" id="425443at2759"/>
<dbReference type="Proteomes" id="UP000186817">
    <property type="component" value="Unassembled WGS sequence"/>
</dbReference>
<evidence type="ECO:0000256" key="3">
    <source>
        <dbReference type="SAM" id="Coils"/>
    </source>
</evidence>
<feature type="region of interest" description="Disordered" evidence="4">
    <location>
        <begin position="1439"/>
        <end position="1475"/>
    </location>
</feature>
<evidence type="ECO:0000259" key="5">
    <source>
        <dbReference type="SMART" id="SM00032"/>
    </source>
</evidence>
<feature type="domain" description="Sushi" evidence="5">
    <location>
        <begin position="337"/>
        <end position="390"/>
    </location>
</feature>
<reference evidence="6 7" key="1">
    <citation type="submission" date="2016-02" db="EMBL/GenBank/DDBJ databases">
        <title>Genome analysis of coral dinoflagellate symbionts highlights evolutionary adaptations to a symbiotic lifestyle.</title>
        <authorList>
            <person name="Aranda M."/>
            <person name="Li Y."/>
            <person name="Liew Y.J."/>
            <person name="Baumgarten S."/>
            <person name="Simakov O."/>
            <person name="Wilson M."/>
            <person name="Piel J."/>
            <person name="Ashoor H."/>
            <person name="Bougouffa S."/>
            <person name="Bajic V.B."/>
            <person name="Ryu T."/>
            <person name="Ravasi T."/>
            <person name="Bayer T."/>
            <person name="Micklem G."/>
            <person name="Kim H."/>
            <person name="Bhak J."/>
            <person name="Lajeunesse T.C."/>
            <person name="Voolstra C.R."/>
        </authorList>
    </citation>
    <scope>NUCLEOTIDE SEQUENCE [LARGE SCALE GENOMIC DNA]</scope>
    <source>
        <strain evidence="6 7">CCMP2467</strain>
    </source>
</reference>
<dbReference type="PANTHER" id="PTHR19325:SF560">
    <property type="entry name" value="SUSHI, VON WILLEBRAND FACTOR TYPE A, EGF AND PENTRAXIN DOMAIN-CONTAINING PROTEIN 1"/>
    <property type="match status" value="1"/>
</dbReference>
<dbReference type="InterPro" id="IPR000436">
    <property type="entry name" value="Sushi_SCR_CCP_dom"/>
</dbReference>
<accession>A0A1Q9CV67</accession>
<keyword evidence="7" id="KW-1185">Reference proteome</keyword>
<comment type="caution">
    <text evidence="6">The sequence shown here is derived from an EMBL/GenBank/DDBJ whole genome shotgun (WGS) entry which is preliminary data.</text>
</comment>
<feature type="domain" description="Sushi" evidence="5">
    <location>
        <begin position="571"/>
        <end position="624"/>
    </location>
</feature>
<keyword evidence="2" id="KW-1015">Disulfide bond</keyword>
<protein>
    <submittedName>
        <fullName evidence="6">p-selectin</fullName>
    </submittedName>
</protein>
<feature type="domain" description="Sushi" evidence="5">
    <location>
        <begin position="511"/>
        <end position="566"/>
    </location>
</feature>
<feature type="region of interest" description="Disordered" evidence="4">
    <location>
        <begin position="1"/>
        <end position="28"/>
    </location>
</feature>
<organism evidence="6 7">
    <name type="scientific">Symbiodinium microadriaticum</name>
    <name type="common">Dinoflagellate</name>
    <name type="synonym">Zooxanthella microadriatica</name>
    <dbReference type="NCBI Taxonomy" id="2951"/>
    <lineage>
        <taxon>Eukaryota</taxon>
        <taxon>Sar</taxon>
        <taxon>Alveolata</taxon>
        <taxon>Dinophyceae</taxon>
        <taxon>Suessiales</taxon>
        <taxon>Symbiodiniaceae</taxon>
        <taxon>Symbiodinium</taxon>
    </lineage>
</organism>
<feature type="domain" description="Sushi" evidence="5">
    <location>
        <begin position="920"/>
        <end position="980"/>
    </location>
</feature>
<evidence type="ECO:0000256" key="2">
    <source>
        <dbReference type="ARBA" id="ARBA00023157"/>
    </source>
</evidence>
<name>A0A1Q9CV67_SYMMI</name>
<gene>
    <name evidence="6" type="primary">SELP</name>
    <name evidence="6" type="ORF">AK812_SmicGene32029</name>
</gene>
<sequence>MSSTTTTKTRTRTSLTSTSSSSTSTTTPSIQCRLFFGGVPVRAADASFAPAEAVAGPLPPLLAPVLPASGAAAAVCQAGQTGDTCIAKSSTNPTGHGPDGPGQCEQSGLEELLCPVEVEVIPGQQPPSCRVCATIASQDWGSIGYQMDQGEIRWAPNSSCSLDDSVIDSYEVWIVDSCGQKLELVGSLSPRIQVWTAEMLECCHPSWYALPLGGLVLPPVSVGFLIVPFQGNRSFPGAMLPVYHRVQTSTTSSSSSTSTTSTSSTSSSSSSTLSTTTSGTSTSSISSSKTTSTTTSVSVTSTTSATTTTSLTSTSITSVTTTFTTRTFTYTIIPGDCPLPLTDVSQDALDCLSRTPGETCEVVCAEGFDANATTLTCGETEIFEGPLPTCTRRCIAGLPGGLGIVTSDCDGKVNGQRCEVSCDVGFTGGPVEYLCNSAGFFEGPGLECAVPTCAEEDLPSGFDTTDCANTELFGFCFVRCPPGYAFNEAVFLCQSSGIFLGTAPECQRLSCGSNLLPQQVGLNLSDCLGTFTGSSCLVSCELGYEGEASVFSCSLDGTFDGLAPSCARKVCPIPSRLVAPELSTDCAGVQHLDRCIGRCMPGFTGSPTELRCFDGLLTGPTPLCLPNTCSLFGFSLGSGVNVTDCVGARTSQNCSLDCERGYFPVGVPEMSCQSDGSFLRGGNFSCLPTPCGGISKVSPFDEARFGDSCVSQSFGDFCSVFCETGWTILGNATLMLCDAGPNSSAGYTESLSQMPAETSQGPTCVSNPCRIGLPNILGAQHDCLGKTTLQTCTVNASFGFTMVGQSSAVLQCHIGGQFLGTVPEVRTAQCPSPNFDALSVGSTCENKSIGAECWAFCKSGFTGDPQPYECVADEAANVIEVRPVAANISCQSSSSRRLGLGHLDLTAPGGGEPRRMTAACNQPAVDGFGLALPQYEHSCSSLLHDEVCIAHCSLGWEMTGSATVLLCDNGALSGGVLPACAAQPCSYNVPSAVGLQHNCSNVTRRAEFALQAARRRLSLAKLGLSYLRPPRRASQGFEYSSGGPELFECLPSGTFSGLSDAAVLGVFLDTCGVTCAKGWNLVGWASQFECGSEGDITGVPPTCVGNPCVNNLPVDQAFSGEAGGGLLWIDDGDDLQGTVTCKPGSVLNSAVLTCGIGGSLVGELPVCLPATCVTSPTLQDPSVAHDCEDVAFGQGVYCADGYQLASGQTGEMWQRPEALTGEPVTCPGLTQTTNAFADNCSNVPAGERYNCSVDGGFNSDGVEIRQPVSCSTDFEIPHVLHTCAGVAPAADSRGRAELLRLLRSGLRRAAPGGGLALARLRTALAGWSPVALPAFKVSDAPLIECVPQICAYNIPFGPQFSHDCQGIVKTDQSCNVSCAVGYAGPSVTWSCGTDGATGTSSSTTSTFYELVQILGDLDVLAPGTREELRSAASAGFLEDAKVPEGAPPLPAPRCLFPGQGPRRASGRRGGAQKKPPSSAILSLFLADKLVEVQIDMDPAFLAEVSVIGAGLAGRGAGDTGAECHPGPKSELEHWRFSKDSPHICSAHLLHELSLRPTPGLAPLLSAPLSEDGVVHVAFMVDAMFYSSQEVENFFLRARNLSEMTEPQVRALLNRNLQAASSLRQPQAGAGREVSILSLRGPLGTQREVKEAQAAVTGTGNRDIDVVVVEGPEAEAPPDSSIGMLASLFRETLAVVVDSCEDTELELKEALDALDELGIDFVEEDEQEQSERLREAELSELALAAAGIEVLEDDDQSAWAPAQTEVELVASIDFKDSQLAIEALAAAGIELTEDEDFFIQDEDSARTPVGAQLSPVSDTSSCNKKLQQFEELQGAEERHRFHFLHPWAAVHYNNLSPMGAKLSKKEHLSSSLMGRRFLQFGWVEGGHEEEVGRRRREDVEGKKFTAVTLLPGVTSRKPRLLETTRYLSSPHQAPRRPRGGPGPQMAKATIRSFFPIRAGGVHRPGPGYGQERTTSASFQGLYQVAKEWGRQQEEGTSQTTSPIRTLLLACLIQQLRDNSEGIAQLQAIGWLNADKHWTRQPWCHQAKKLVQHPEAEVMRRQDLQAKIEFLLENLKGEVIQKFHSTKRLDALEDEQATTAVFFLLVSLRGTIATQVHETFVQLIGVSALQLVGLSVKRATLKRPPLAQQVARMAYGRGWFVPRGICGRAALWLRFNADTATTSRVQLQFARNMDWTDPVAYTERELSRQLYLLEIWIKQLVKDNDVLQERMDTLDRRMSCIMLRLPVGITAGGRKKAVPERLPIALDTLDD</sequence>
<proteinExistence type="predicted"/>
<dbReference type="EMBL" id="LSRX01000897">
    <property type="protein sequence ID" value="OLP86823.1"/>
    <property type="molecule type" value="Genomic_DNA"/>
</dbReference>
<evidence type="ECO:0000313" key="6">
    <source>
        <dbReference type="EMBL" id="OLP86823.1"/>
    </source>
</evidence>
<dbReference type="GO" id="GO:0030246">
    <property type="term" value="F:carbohydrate binding"/>
    <property type="evidence" value="ECO:0007669"/>
    <property type="project" value="UniProtKB-KW"/>
</dbReference>
<keyword evidence="6" id="KW-0430">Lectin</keyword>
<feature type="coiled-coil region" evidence="3">
    <location>
        <begin position="1699"/>
        <end position="1738"/>
    </location>
</feature>
<evidence type="ECO:0000256" key="1">
    <source>
        <dbReference type="ARBA" id="ARBA00022659"/>
    </source>
</evidence>